<name>X0SMR1_9ZZZZ</name>
<organism evidence="1">
    <name type="scientific">marine sediment metagenome</name>
    <dbReference type="NCBI Taxonomy" id="412755"/>
    <lineage>
        <taxon>unclassified sequences</taxon>
        <taxon>metagenomes</taxon>
        <taxon>ecological metagenomes</taxon>
    </lineage>
</organism>
<gene>
    <name evidence="1" type="ORF">S01H1_16497</name>
</gene>
<proteinExistence type="predicted"/>
<dbReference type="AlphaFoldDB" id="X0SMR1"/>
<comment type="caution">
    <text evidence="1">The sequence shown here is derived from an EMBL/GenBank/DDBJ whole genome shotgun (WGS) entry which is preliminary data.</text>
</comment>
<protein>
    <submittedName>
        <fullName evidence="1">Uncharacterized protein</fullName>
    </submittedName>
</protein>
<evidence type="ECO:0000313" key="1">
    <source>
        <dbReference type="EMBL" id="GAF82339.1"/>
    </source>
</evidence>
<dbReference type="EMBL" id="BARS01008682">
    <property type="protein sequence ID" value="GAF82339.1"/>
    <property type="molecule type" value="Genomic_DNA"/>
</dbReference>
<accession>X0SMR1</accession>
<reference evidence="1" key="1">
    <citation type="journal article" date="2014" name="Front. Microbiol.">
        <title>High frequency of phylogenetically diverse reductive dehalogenase-homologous genes in deep subseafloor sedimentary metagenomes.</title>
        <authorList>
            <person name="Kawai M."/>
            <person name="Futagami T."/>
            <person name="Toyoda A."/>
            <person name="Takaki Y."/>
            <person name="Nishi S."/>
            <person name="Hori S."/>
            <person name="Arai W."/>
            <person name="Tsubouchi T."/>
            <person name="Morono Y."/>
            <person name="Uchiyama I."/>
            <person name="Ito T."/>
            <person name="Fujiyama A."/>
            <person name="Inagaki F."/>
            <person name="Takami H."/>
        </authorList>
    </citation>
    <scope>NUCLEOTIDE SEQUENCE</scope>
    <source>
        <strain evidence="1">Expedition CK06-06</strain>
    </source>
</reference>
<sequence length="133" mass="16372">MGMGHSRGGRATGQRDRIVIKPISVGVFSSEQQRYRERRDEPAFKARRAAAEKLWKKRNPERVKEIQRAYASRRNKEEKREYDNNRYQQNKKKLVAYAREWRKRNPEYRKEWYKRRKERLERINDKSRTLETT</sequence>